<dbReference type="InterPro" id="IPR019389">
    <property type="entry name" value="Selenoprotein_T"/>
</dbReference>
<evidence type="ECO:0008006" key="6">
    <source>
        <dbReference type="Google" id="ProtNLM"/>
    </source>
</evidence>
<dbReference type="EMBL" id="KK101981">
    <property type="protein sequence ID" value="KIY99027.1"/>
    <property type="molecule type" value="Genomic_DNA"/>
</dbReference>
<dbReference type="PANTHER" id="PTHR13544:SF0">
    <property type="entry name" value="THIOREDOXIN REDUCTASE-LIKE SELENOPROTEIN T"/>
    <property type="match status" value="1"/>
</dbReference>
<dbReference type="GeneID" id="25741812"/>
<feature type="signal peptide" evidence="3">
    <location>
        <begin position="1"/>
        <end position="16"/>
    </location>
</feature>
<dbReference type="NCBIfam" id="TIGR02174">
    <property type="entry name" value="CXXU_selWTH"/>
    <property type="match status" value="1"/>
</dbReference>
<evidence type="ECO:0000256" key="2">
    <source>
        <dbReference type="ARBA" id="ARBA00023284"/>
    </source>
</evidence>
<dbReference type="InterPro" id="IPR011893">
    <property type="entry name" value="Selenoprotein_Rdx-typ"/>
</dbReference>
<dbReference type="RefSeq" id="XP_013898047.1">
    <property type="nucleotide sequence ID" value="XM_014042593.1"/>
</dbReference>
<protein>
    <recommendedName>
        <fullName evidence="6">Selenoprotein T</fullName>
    </recommendedName>
</protein>
<sequence>MRQAALLGLVLAVVFGRDALNALQAYGGAGSASSAPLNVDRGLSAGFKVMGTFVQVKQLLQQQFPGIEVLGSTYPLSAGRQALSQAIGGAQMAGFGGVFFGDKLFEAIGVAPPPDWYARVQQSKPLWALGVWMVGNMAQSSASSTGAFEIYFDGKLVFSKLAAGRLPTQAEWGALAQNMSAALAASPRAAELQDQAELDRAAAQARAALAA</sequence>
<dbReference type="InterPro" id="IPR036249">
    <property type="entry name" value="Thioredoxin-like_sf"/>
</dbReference>
<keyword evidence="5" id="KW-1185">Reference proteome</keyword>
<dbReference type="Pfam" id="PF10262">
    <property type="entry name" value="Rdx"/>
    <property type="match status" value="1"/>
</dbReference>
<evidence type="ECO:0000313" key="4">
    <source>
        <dbReference type="EMBL" id="KIY99027.1"/>
    </source>
</evidence>
<evidence type="ECO:0000256" key="3">
    <source>
        <dbReference type="SAM" id="SignalP"/>
    </source>
</evidence>
<proteinExistence type="predicted"/>
<dbReference type="OrthoDB" id="60822at2759"/>
<dbReference type="PANTHER" id="PTHR13544">
    <property type="entry name" value="SELENOPROTEIN T"/>
    <property type="match status" value="1"/>
</dbReference>
<feature type="chain" id="PRO_5002245381" description="Selenoprotein T" evidence="3">
    <location>
        <begin position="17"/>
        <end position="211"/>
    </location>
</feature>
<dbReference type="Proteomes" id="UP000054498">
    <property type="component" value="Unassembled WGS sequence"/>
</dbReference>
<dbReference type="AlphaFoldDB" id="A0A0D2JI44"/>
<dbReference type="KEGG" id="mng:MNEG_8937"/>
<dbReference type="GO" id="GO:0045454">
    <property type="term" value="P:cell redox homeostasis"/>
    <property type="evidence" value="ECO:0007669"/>
    <property type="project" value="TreeGrafter"/>
</dbReference>
<dbReference type="STRING" id="145388.A0A0D2JI44"/>
<evidence type="ECO:0000256" key="1">
    <source>
        <dbReference type="ARBA" id="ARBA00022729"/>
    </source>
</evidence>
<accession>A0A0D2JI44</accession>
<dbReference type="Gene3D" id="3.40.30.10">
    <property type="entry name" value="Glutaredoxin"/>
    <property type="match status" value="1"/>
</dbReference>
<dbReference type="GO" id="GO:0004791">
    <property type="term" value="F:thioredoxin-disulfide reductase (NADPH) activity"/>
    <property type="evidence" value="ECO:0007669"/>
    <property type="project" value="TreeGrafter"/>
</dbReference>
<reference evidence="4 5" key="1">
    <citation type="journal article" date="2013" name="BMC Genomics">
        <title>Reconstruction of the lipid metabolism for the microalga Monoraphidium neglectum from its genome sequence reveals characteristics suitable for biofuel production.</title>
        <authorList>
            <person name="Bogen C."/>
            <person name="Al-Dilaimi A."/>
            <person name="Albersmeier A."/>
            <person name="Wichmann J."/>
            <person name="Grundmann M."/>
            <person name="Rupp O."/>
            <person name="Lauersen K.J."/>
            <person name="Blifernez-Klassen O."/>
            <person name="Kalinowski J."/>
            <person name="Goesmann A."/>
            <person name="Mussgnug J.H."/>
            <person name="Kruse O."/>
        </authorList>
    </citation>
    <scope>NUCLEOTIDE SEQUENCE [LARGE SCALE GENOMIC DNA]</scope>
    <source>
        <strain evidence="4 5">SAG 48.87</strain>
    </source>
</reference>
<dbReference type="SUPFAM" id="SSF52833">
    <property type="entry name" value="Thioredoxin-like"/>
    <property type="match status" value="1"/>
</dbReference>
<name>A0A0D2JI44_9CHLO</name>
<organism evidence="4 5">
    <name type="scientific">Monoraphidium neglectum</name>
    <dbReference type="NCBI Taxonomy" id="145388"/>
    <lineage>
        <taxon>Eukaryota</taxon>
        <taxon>Viridiplantae</taxon>
        <taxon>Chlorophyta</taxon>
        <taxon>core chlorophytes</taxon>
        <taxon>Chlorophyceae</taxon>
        <taxon>CS clade</taxon>
        <taxon>Sphaeropleales</taxon>
        <taxon>Selenastraceae</taxon>
        <taxon>Monoraphidium</taxon>
    </lineage>
</organism>
<keyword evidence="1 3" id="KW-0732">Signal</keyword>
<gene>
    <name evidence="4" type="ORF">MNEG_8937</name>
</gene>
<keyword evidence="2" id="KW-0676">Redox-active center</keyword>
<evidence type="ECO:0000313" key="5">
    <source>
        <dbReference type="Proteomes" id="UP000054498"/>
    </source>
</evidence>
<dbReference type="GO" id="GO:0005789">
    <property type="term" value="C:endoplasmic reticulum membrane"/>
    <property type="evidence" value="ECO:0007669"/>
    <property type="project" value="TreeGrafter"/>
</dbReference>